<dbReference type="Proteomes" id="UP000190341">
    <property type="component" value="Unassembled WGS sequence"/>
</dbReference>
<dbReference type="PANTHER" id="PTHR31302:SF31">
    <property type="entry name" value="PHOSPHODIESTERASE YAEI"/>
    <property type="match status" value="1"/>
</dbReference>
<keyword evidence="6" id="KW-1185">Reference proteome</keyword>
<accession>A0A1T5M1H6</accession>
<keyword evidence="2" id="KW-0378">Hydrolase</keyword>
<evidence type="ECO:0000259" key="4">
    <source>
        <dbReference type="Pfam" id="PF00149"/>
    </source>
</evidence>
<feature type="transmembrane region" description="Helical" evidence="3">
    <location>
        <begin position="38"/>
        <end position="56"/>
    </location>
</feature>
<gene>
    <name evidence="5" type="ORF">SAMN06296058_3582</name>
</gene>
<keyword evidence="3" id="KW-1133">Transmembrane helix</keyword>
<dbReference type="GO" id="GO:0016020">
    <property type="term" value="C:membrane"/>
    <property type="evidence" value="ECO:0007669"/>
    <property type="project" value="GOC"/>
</dbReference>
<dbReference type="SUPFAM" id="SSF56300">
    <property type="entry name" value="Metallo-dependent phosphatases"/>
    <property type="match status" value="1"/>
</dbReference>
<keyword evidence="1" id="KW-0479">Metal-binding</keyword>
<dbReference type="GO" id="GO:0009245">
    <property type="term" value="P:lipid A biosynthetic process"/>
    <property type="evidence" value="ECO:0007669"/>
    <property type="project" value="TreeGrafter"/>
</dbReference>
<keyword evidence="3" id="KW-0812">Transmembrane</keyword>
<evidence type="ECO:0000256" key="2">
    <source>
        <dbReference type="ARBA" id="ARBA00022801"/>
    </source>
</evidence>
<dbReference type="AlphaFoldDB" id="A0A1T5M1H6"/>
<dbReference type="GO" id="GO:0046872">
    <property type="term" value="F:metal ion binding"/>
    <property type="evidence" value="ECO:0007669"/>
    <property type="project" value="UniProtKB-KW"/>
</dbReference>
<dbReference type="Pfam" id="PF00149">
    <property type="entry name" value="Metallophos"/>
    <property type="match status" value="1"/>
</dbReference>
<dbReference type="InterPro" id="IPR051158">
    <property type="entry name" value="Metallophosphoesterase_sf"/>
</dbReference>
<feature type="domain" description="Calcineurin-like phosphoesterase" evidence="4">
    <location>
        <begin position="76"/>
        <end position="238"/>
    </location>
</feature>
<dbReference type="InterPro" id="IPR004843">
    <property type="entry name" value="Calcineurin-like_PHP"/>
</dbReference>
<keyword evidence="3" id="KW-0472">Membrane</keyword>
<dbReference type="STRING" id="428993.SAMN06296058_3582"/>
<evidence type="ECO:0000256" key="3">
    <source>
        <dbReference type="SAM" id="Phobius"/>
    </source>
</evidence>
<protein>
    <recommendedName>
        <fullName evidence="4">Calcineurin-like phosphoesterase domain-containing protein</fullName>
    </recommendedName>
</protein>
<sequence>MDKLLIKQCLFHASWLAWPFIGWLLWRLWKQRRPLQRALTGLLLLGSLVFVWARFVEPQWIQVRETTLPDPGVQARIALISDIHLGVYKSPAYLQRVVDRLNQLEVDAVAIAGDLTYEPQARRESLQVMFAPLSRLRVPVYAVLGNHDQQMPGPDIDLALRAALQAHGVRIIEGQLQPTSLGYRWAGLGDRWAQKDDPDFLRQATTAVPTLLLVHNPDSAMQLRPGDATLVLAGHTHGGQIRIPWLYHKVIPTRHGFDRGEQWLQTPHGRVRVFTTSGLGEIGLPLRLFNPPVIDVLQLQR</sequence>
<name>A0A1T5M1H6_9GAMM</name>
<evidence type="ECO:0000313" key="5">
    <source>
        <dbReference type="EMBL" id="SKC81983.1"/>
    </source>
</evidence>
<dbReference type="RefSeq" id="WP_176140903.1">
    <property type="nucleotide sequence ID" value="NZ_BMCL01000004.1"/>
</dbReference>
<evidence type="ECO:0000313" key="6">
    <source>
        <dbReference type="Proteomes" id="UP000190341"/>
    </source>
</evidence>
<organism evidence="5 6">
    <name type="scientific">Pseudoxanthomonas indica</name>
    <dbReference type="NCBI Taxonomy" id="428993"/>
    <lineage>
        <taxon>Bacteria</taxon>
        <taxon>Pseudomonadati</taxon>
        <taxon>Pseudomonadota</taxon>
        <taxon>Gammaproteobacteria</taxon>
        <taxon>Lysobacterales</taxon>
        <taxon>Lysobacteraceae</taxon>
        <taxon>Pseudoxanthomonas</taxon>
    </lineage>
</organism>
<dbReference type="GO" id="GO:0008758">
    <property type="term" value="F:UDP-2,3-diacylglucosamine hydrolase activity"/>
    <property type="evidence" value="ECO:0007669"/>
    <property type="project" value="TreeGrafter"/>
</dbReference>
<proteinExistence type="predicted"/>
<reference evidence="5 6" key="1">
    <citation type="submission" date="2017-02" db="EMBL/GenBank/DDBJ databases">
        <authorList>
            <person name="Peterson S.W."/>
        </authorList>
    </citation>
    <scope>NUCLEOTIDE SEQUENCE [LARGE SCALE GENOMIC DNA]</scope>
    <source>
        <strain evidence="5 6">P15</strain>
    </source>
</reference>
<dbReference type="Gene3D" id="3.60.21.10">
    <property type="match status" value="1"/>
</dbReference>
<dbReference type="InterPro" id="IPR029052">
    <property type="entry name" value="Metallo-depent_PP-like"/>
</dbReference>
<dbReference type="PANTHER" id="PTHR31302">
    <property type="entry name" value="TRANSMEMBRANE PROTEIN WITH METALLOPHOSPHOESTERASE DOMAIN-RELATED"/>
    <property type="match status" value="1"/>
</dbReference>
<evidence type="ECO:0000256" key="1">
    <source>
        <dbReference type="ARBA" id="ARBA00022723"/>
    </source>
</evidence>
<feature type="transmembrane region" description="Helical" evidence="3">
    <location>
        <begin position="9"/>
        <end position="26"/>
    </location>
</feature>
<dbReference type="EMBL" id="FUZV01000002">
    <property type="protein sequence ID" value="SKC81983.1"/>
    <property type="molecule type" value="Genomic_DNA"/>
</dbReference>